<evidence type="ECO:0000313" key="1">
    <source>
        <dbReference type="EMBL" id="KOX73400.1"/>
    </source>
</evidence>
<protein>
    <submittedName>
        <fullName evidence="1">Uncharacterized protein</fullName>
    </submittedName>
</protein>
<keyword evidence="2" id="KW-1185">Reference proteome</keyword>
<proteinExistence type="predicted"/>
<dbReference type="Proteomes" id="UP000053105">
    <property type="component" value="Unassembled WGS sequence"/>
</dbReference>
<dbReference type="EMBL" id="KQ435798">
    <property type="protein sequence ID" value="KOX73400.1"/>
    <property type="molecule type" value="Genomic_DNA"/>
</dbReference>
<dbReference type="AlphaFoldDB" id="A0A0M8ZXZ1"/>
<name>A0A0M8ZXZ1_9HYME</name>
<accession>A0A0M8ZXZ1</accession>
<organism evidence="1 2">
    <name type="scientific">Melipona quadrifasciata</name>
    <dbReference type="NCBI Taxonomy" id="166423"/>
    <lineage>
        <taxon>Eukaryota</taxon>
        <taxon>Metazoa</taxon>
        <taxon>Ecdysozoa</taxon>
        <taxon>Arthropoda</taxon>
        <taxon>Hexapoda</taxon>
        <taxon>Insecta</taxon>
        <taxon>Pterygota</taxon>
        <taxon>Neoptera</taxon>
        <taxon>Endopterygota</taxon>
        <taxon>Hymenoptera</taxon>
        <taxon>Apocrita</taxon>
        <taxon>Aculeata</taxon>
        <taxon>Apoidea</taxon>
        <taxon>Anthophila</taxon>
        <taxon>Apidae</taxon>
        <taxon>Melipona</taxon>
    </lineage>
</organism>
<reference evidence="1 2" key="1">
    <citation type="submission" date="2015-07" db="EMBL/GenBank/DDBJ databases">
        <title>The genome of Melipona quadrifasciata.</title>
        <authorList>
            <person name="Pan H."/>
            <person name="Kapheim K."/>
        </authorList>
    </citation>
    <scope>NUCLEOTIDE SEQUENCE [LARGE SCALE GENOMIC DNA]</scope>
    <source>
        <strain evidence="1">0111107301</strain>
        <tissue evidence="1">Whole body</tissue>
    </source>
</reference>
<sequence length="181" mass="20257">MAYGIIECLFNKCVHMIEQSEQHSSLTRDYIIKRTETGIYHTIPITSSGINEKIIGNWANYRNRMSAGHWIKGTVEKQQMESIRPVLGHKGHARNFLQSKEIIAGLGQYIEVGLAESSAGPRACTLDLRATLQPRFSARLRPENAVHRLGLFRGLGEIGFNAGHLGTYSWIKLVLDFHGGL</sequence>
<gene>
    <name evidence="1" type="ORF">WN51_14446</name>
</gene>
<evidence type="ECO:0000313" key="2">
    <source>
        <dbReference type="Proteomes" id="UP000053105"/>
    </source>
</evidence>